<evidence type="ECO:0000313" key="8">
    <source>
        <dbReference type="EMBL" id="SFF60310.1"/>
    </source>
</evidence>
<evidence type="ECO:0000256" key="3">
    <source>
        <dbReference type="ARBA" id="ARBA00022475"/>
    </source>
</evidence>
<evidence type="ECO:0000256" key="5">
    <source>
        <dbReference type="ARBA" id="ARBA00022989"/>
    </source>
</evidence>
<keyword evidence="3" id="KW-1003">Cell membrane</keyword>
<gene>
    <name evidence="8" type="ORF">SAMN02787118_109192</name>
</gene>
<feature type="transmembrane region" description="Helical" evidence="7">
    <location>
        <begin position="324"/>
        <end position="344"/>
    </location>
</feature>
<comment type="subcellular location">
    <subcellularLocation>
        <location evidence="1">Cell inner membrane</location>
        <topology evidence="1">Multi-pass membrane protein</topology>
    </subcellularLocation>
</comment>
<proteinExistence type="predicted"/>
<keyword evidence="2" id="KW-0813">Transport</keyword>
<protein>
    <submittedName>
        <fullName evidence="8">Major Facilitator Superfamily protein</fullName>
    </submittedName>
</protein>
<dbReference type="SUPFAM" id="SSF103473">
    <property type="entry name" value="MFS general substrate transporter"/>
    <property type="match status" value="1"/>
</dbReference>
<dbReference type="OrthoDB" id="4328268at2"/>
<evidence type="ECO:0000313" key="9">
    <source>
        <dbReference type="Proteomes" id="UP000181942"/>
    </source>
</evidence>
<dbReference type="EMBL" id="FONR01000009">
    <property type="protein sequence ID" value="SFF60310.1"/>
    <property type="molecule type" value="Genomic_DNA"/>
</dbReference>
<accession>A0A1I2K2B6</accession>
<feature type="transmembrane region" description="Helical" evidence="7">
    <location>
        <begin position="158"/>
        <end position="180"/>
    </location>
</feature>
<dbReference type="Pfam" id="PF07690">
    <property type="entry name" value="MFS_1"/>
    <property type="match status" value="1"/>
</dbReference>
<keyword evidence="4 7" id="KW-0812">Transmembrane</keyword>
<evidence type="ECO:0000256" key="7">
    <source>
        <dbReference type="SAM" id="Phobius"/>
    </source>
</evidence>
<dbReference type="PANTHER" id="PTHR23513">
    <property type="entry name" value="INTEGRAL MEMBRANE EFFLUX PROTEIN-RELATED"/>
    <property type="match status" value="1"/>
</dbReference>
<reference evidence="8 9" key="1">
    <citation type="submission" date="2016-10" db="EMBL/GenBank/DDBJ databases">
        <authorList>
            <person name="de Groot N.N."/>
        </authorList>
    </citation>
    <scope>NUCLEOTIDE SEQUENCE [LARGE SCALE GENOMIC DNA]</scope>
    <source>
        <strain evidence="8 9">OK461</strain>
    </source>
</reference>
<evidence type="ECO:0000256" key="2">
    <source>
        <dbReference type="ARBA" id="ARBA00022448"/>
    </source>
</evidence>
<feature type="transmembrane region" description="Helical" evidence="7">
    <location>
        <begin position="297"/>
        <end position="318"/>
    </location>
</feature>
<feature type="transmembrane region" description="Helical" evidence="7">
    <location>
        <begin position="351"/>
        <end position="374"/>
    </location>
</feature>
<keyword evidence="6 7" id="KW-0472">Membrane</keyword>
<feature type="transmembrane region" description="Helical" evidence="7">
    <location>
        <begin position="233"/>
        <end position="253"/>
    </location>
</feature>
<evidence type="ECO:0000256" key="6">
    <source>
        <dbReference type="ARBA" id="ARBA00023136"/>
    </source>
</evidence>
<feature type="transmembrane region" description="Helical" evidence="7">
    <location>
        <begin position="186"/>
        <end position="202"/>
    </location>
</feature>
<name>A0A1I2K2B6_9ACTN</name>
<dbReference type="InterPro" id="IPR036259">
    <property type="entry name" value="MFS_trans_sf"/>
</dbReference>
<dbReference type="GO" id="GO:0005886">
    <property type="term" value="C:plasma membrane"/>
    <property type="evidence" value="ECO:0007669"/>
    <property type="project" value="UniProtKB-SubCell"/>
</dbReference>
<dbReference type="RefSeq" id="WP_075029451.1">
    <property type="nucleotide sequence ID" value="NZ_FONR01000009.1"/>
</dbReference>
<feature type="transmembrane region" description="Helical" evidence="7">
    <location>
        <begin position="85"/>
        <end position="109"/>
    </location>
</feature>
<dbReference type="Proteomes" id="UP000181942">
    <property type="component" value="Unassembled WGS sequence"/>
</dbReference>
<feature type="transmembrane region" description="Helical" evidence="7">
    <location>
        <begin position="115"/>
        <end position="137"/>
    </location>
</feature>
<feature type="transmembrane region" description="Helical" evidence="7">
    <location>
        <begin position="265"/>
        <end position="285"/>
    </location>
</feature>
<dbReference type="GO" id="GO:0022857">
    <property type="term" value="F:transmembrane transporter activity"/>
    <property type="evidence" value="ECO:0007669"/>
    <property type="project" value="InterPro"/>
</dbReference>
<evidence type="ECO:0000256" key="1">
    <source>
        <dbReference type="ARBA" id="ARBA00004429"/>
    </source>
</evidence>
<dbReference type="AlphaFoldDB" id="A0A1I2K2B6"/>
<dbReference type="InterPro" id="IPR011701">
    <property type="entry name" value="MFS"/>
</dbReference>
<dbReference type="Gene3D" id="1.20.1250.20">
    <property type="entry name" value="MFS general substrate transporter like domains"/>
    <property type="match status" value="1"/>
</dbReference>
<sequence length="426" mass="43607">MTIQLYEGRPAGRHAAVPPGSLLRRVYAPRAFDALAFSMSTYAMPLLVLATTESASLTGLAFALEWIPRVAAFGLAGDLVDRRGAAIVFFLASSARAVLVAGGSVALTMLERGTAQTLVVMALAAATGTLTQFSFIANEAVGAIVSRRADTQAHKVQAVLIGIDQTATLTGPALGGVLLLAGPTQMLAVLSVLSCLAAALALQTPPTPLRGSQPGTAQRGAGLKTGWQTLRSLPALGWLVGGLTVSNLALGLLQSASPIIVVERFGLSPAAVGTLWSAAAASTLLTVTVCRFALNRLGLWGVGVVCSTVASAACLALAHAPTYTAYVVLMALFMAGDGGLTVVLRTLRSLLIPAAVFGSTLSLTILLLLLPFPLAGIVVALTSPWALDYVIAVCAALQAVALGLAFLRLRTDPVLRTPGKPAQVTA</sequence>
<dbReference type="PANTHER" id="PTHR23513:SF9">
    <property type="entry name" value="ENTEROBACTIN EXPORTER ENTS"/>
    <property type="match status" value="1"/>
</dbReference>
<feature type="transmembrane region" description="Helical" evidence="7">
    <location>
        <begin position="386"/>
        <end position="407"/>
    </location>
</feature>
<keyword evidence="5 7" id="KW-1133">Transmembrane helix</keyword>
<organism evidence="8 9">
    <name type="scientific">Streptomyces mirabilis</name>
    <dbReference type="NCBI Taxonomy" id="68239"/>
    <lineage>
        <taxon>Bacteria</taxon>
        <taxon>Bacillati</taxon>
        <taxon>Actinomycetota</taxon>
        <taxon>Actinomycetes</taxon>
        <taxon>Kitasatosporales</taxon>
        <taxon>Streptomycetaceae</taxon>
        <taxon>Streptomyces</taxon>
    </lineage>
</organism>
<feature type="transmembrane region" description="Helical" evidence="7">
    <location>
        <begin position="42"/>
        <end position="64"/>
    </location>
</feature>
<evidence type="ECO:0000256" key="4">
    <source>
        <dbReference type="ARBA" id="ARBA00022692"/>
    </source>
</evidence>